<comment type="cofactor">
    <cofactor evidence="2 9">
        <name>FAD</name>
        <dbReference type="ChEBI" id="CHEBI:57692"/>
    </cofactor>
</comment>
<dbReference type="InterPro" id="IPR028879">
    <property type="entry name" value="NDOR1"/>
</dbReference>
<dbReference type="Gene3D" id="2.40.30.10">
    <property type="entry name" value="Translation factors"/>
    <property type="match status" value="1"/>
</dbReference>
<comment type="subunit">
    <text evidence="9">Interacts with DRE2; as part of the cytosolic iron-sulfur (Fe-S) protein assembly (CIA) machinery.</text>
</comment>
<dbReference type="InterPro" id="IPR008254">
    <property type="entry name" value="Flavodoxin/NO_synth"/>
</dbReference>
<name>A0A316VAA3_9BASI</name>
<evidence type="ECO:0000256" key="3">
    <source>
        <dbReference type="ARBA" id="ARBA00022490"/>
    </source>
</evidence>
<comment type="similarity">
    <text evidence="9">In the N-terminal section; belongs to the flavodoxin family.</text>
</comment>
<dbReference type="GO" id="GO:0010181">
    <property type="term" value="F:FMN binding"/>
    <property type="evidence" value="ECO:0007669"/>
    <property type="project" value="UniProtKB-UniRule"/>
</dbReference>
<evidence type="ECO:0000256" key="2">
    <source>
        <dbReference type="ARBA" id="ARBA00001974"/>
    </source>
</evidence>
<feature type="binding site" evidence="9">
    <location>
        <position position="146"/>
    </location>
    <ligand>
        <name>FMN</name>
        <dbReference type="ChEBI" id="CHEBI:58210"/>
    </ligand>
</feature>
<feature type="binding site" evidence="9">
    <location>
        <begin position="438"/>
        <end position="441"/>
    </location>
    <ligand>
        <name>FAD</name>
        <dbReference type="ChEBI" id="CHEBI:57692"/>
    </ligand>
</feature>
<dbReference type="Pfam" id="PF00258">
    <property type="entry name" value="Flavodoxin_1"/>
    <property type="match status" value="1"/>
</dbReference>
<dbReference type="SUPFAM" id="SSF63380">
    <property type="entry name" value="Riboflavin synthase domain-like"/>
    <property type="match status" value="1"/>
</dbReference>
<dbReference type="FunFam" id="3.40.50.360:FF:000034">
    <property type="entry name" value="NADPH-dependent diflavin oxidoreductase 1"/>
    <property type="match status" value="1"/>
</dbReference>
<dbReference type="Gene3D" id="3.40.50.80">
    <property type="entry name" value="Nucleotide-binding domain of ferredoxin-NADP reductase (FNR) module"/>
    <property type="match status" value="1"/>
</dbReference>
<feature type="binding site" evidence="9">
    <location>
        <position position="481"/>
    </location>
    <ligand>
        <name>NADP(+)</name>
        <dbReference type="ChEBI" id="CHEBI:58349"/>
    </ligand>
</feature>
<evidence type="ECO:0000256" key="5">
    <source>
        <dbReference type="ARBA" id="ARBA00022643"/>
    </source>
</evidence>
<comment type="subcellular location">
    <subcellularLocation>
        <location evidence="9">Cytoplasm</location>
    </subcellularLocation>
    <subcellularLocation>
        <location evidence="9">Mitochondrion</location>
    </subcellularLocation>
    <text evidence="9">Relocalizes to mitochondria after H(2)O(2) exposure.</text>
</comment>
<dbReference type="GO" id="GO:0005829">
    <property type="term" value="C:cytosol"/>
    <property type="evidence" value="ECO:0007669"/>
    <property type="project" value="TreeGrafter"/>
</dbReference>
<dbReference type="PRINTS" id="PR00371">
    <property type="entry name" value="FPNCR"/>
</dbReference>
<dbReference type="SUPFAM" id="SSF52343">
    <property type="entry name" value="Ferredoxin reductase-like, C-terminal NADP-linked domain"/>
    <property type="match status" value="1"/>
</dbReference>
<dbReference type="STRING" id="1280837.A0A316VAA3"/>
<keyword evidence="9" id="KW-0496">Mitochondrion</keyword>
<evidence type="ECO:0000256" key="8">
    <source>
        <dbReference type="ARBA" id="ARBA00023002"/>
    </source>
</evidence>
<dbReference type="PROSITE" id="PS50902">
    <property type="entry name" value="FLAVODOXIN_LIKE"/>
    <property type="match status" value="1"/>
</dbReference>
<dbReference type="InterPro" id="IPR039261">
    <property type="entry name" value="FNR_nucleotide-bd"/>
</dbReference>
<evidence type="ECO:0000256" key="1">
    <source>
        <dbReference type="ARBA" id="ARBA00001917"/>
    </source>
</evidence>
<evidence type="ECO:0000256" key="6">
    <source>
        <dbReference type="ARBA" id="ARBA00022827"/>
    </source>
</evidence>
<dbReference type="SUPFAM" id="SSF52218">
    <property type="entry name" value="Flavoproteins"/>
    <property type="match status" value="1"/>
</dbReference>
<keyword evidence="5 9" id="KW-0288">FMN</keyword>
<dbReference type="GO" id="GO:0016651">
    <property type="term" value="F:oxidoreductase activity, acting on NAD(P)H"/>
    <property type="evidence" value="ECO:0007669"/>
    <property type="project" value="UniProtKB-UniRule"/>
</dbReference>
<dbReference type="PANTHER" id="PTHR19384">
    <property type="entry name" value="NITRIC OXIDE SYNTHASE-RELATED"/>
    <property type="match status" value="1"/>
</dbReference>
<evidence type="ECO:0000259" key="11">
    <source>
        <dbReference type="PROSITE" id="PS51384"/>
    </source>
</evidence>
<dbReference type="FunFam" id="3.40.50.80:FF:000030">
    <property type="entry name" value="NADPH-dependent diflavin oxidoreductase 1"/>
    <property type="match status" value="1"/>
</dbReference>
<keyword evidence="4 9" id="KW-0285">Flavoprotein</keyword>
<dbReference type="Gene3D" id="1.20.990.10">
    <property type="entry name" value="NADPH-cytochrome p450 Reductase, Chain A, domain 3"/>
    <property type="match status" value="1"/>
</dbReference>
<feature type="binding site" evidence="9">
    <location>
        <begin position="547"/>
        <end position="551"/>
    </location>
    <ligand>
        <name>NADP(+)</name>
        <dbReference type="ChEBI" id="CHEBI:58349"/>
    </ligand>
</feature>
<gene>
    <name evidence="9" type="primary">TAH18</name>
    <name evidence="12" type="ORF">FA14DRAFT_180831</name>
</gene>
<feature type="domain" description="Flavodoxin-like" evidence="10">
    <location>
        <begin position="20"/>
        <end position="164"/>
    </location>
</feature>
<dbReference type="Pfam" id="PF00667">
    <property type="entry name" value="FAD_binding_1"/>
    <property type="match status" value="1"/>
</dbReference>
<dbReference type="GO" id="GO:0160246">
    <property type="term" value="F:NADPH-iron-sulfur [2Fe-2S] protein oxidoreductase activity"/>
    <property type="evidence" value="ECO:0007669"/>
    <property type="project" value="InterPro"/>
</dbReference>
<dbReference type="EMBL" id="KZ819604">
    <property type="protein sequence ID" value="PWN34204.1"/>
    <property type="molecule type" value="Genomic_DNA"/>
</dbReference>
<dbReference type="PROSITE" id="PS51384">
    <property type="entry name" value="FAD_FR"/>
    <property type="match status" value="1"/>
</dbReference>
<dbReference type="GO" id="GO:0016226">
    <property type="term" value="P:iron-sulfur cluster assembly"/>
    <property type="evidence" value="ECO:0007669"/>
    <property type="project" value="UniProtKB-UniRule"/>
</dbReference>
<dbReference type="InterPro" id="IPR023173">
    <property type="entry name" value="NADPH_Cyt_P450_Rdtase_alpha"/>
</dbReference>
<keyword evidence="7 9" id="KW-0521">NADP</keyword>
<dbReference type="InterPro" id="IPR001709">
    <property type="entry name" value="Flavoprot_Pyr_Nucl_cyt_Rdtase"/>
</dbReference>
<dbReference type="GO" id="GO:0050661">
    <property type="term" value="F:NADP binding"/>
    <property type="evidence" value="ECO:0007669"/>
    <property type="project" value="UniProtKB-UniRule"/>
</dbReference>
<feature type="binding site" evidence="9">
    <location>
        <position position="622"/>
    </location>
    <ligand>
        <name>FAD</name>
        <dbReference type="ChEBI" id="CHEBI:57692"/>
    </ligand>
</feature>
<organism evidence="12 13">
    <name type="scientific">Meira miltonrushii</name>
    <dbReference type="NCBI Taxonomy" id="1280837"/>
    <lineage>
        <taxon>Eukaryota</taxon>
        <taxon>Fungi</taxon>
        <taxon>Dikarya</taxon>
        <taxon>Basidiomycota</taxon>
        <taxon>Ustilaginomycotina</taxon>
        <taxon>Exobasidiomycetes</taxon>
        <taxon>Exobasidiales</taxon>
        <taxon>Brachybasidiaceae</taxon>
        <taxon>Meira</taxon>
    </lineage>
</organism>
<dbReference type="Proteomes" id="UP000245771">
    <property type="component" value="Unassembled WGS sequence"/>
</dbReference>
<dbReference type="InterPro" id="IPR017938">
    <property type="entry name" value="Riboflavin_synthase-like_b-brl"/>
</dbReference>
<feature type="binding site" evidence="9">
    <location>
        <begin position="541"/>
        <end position="542"/>
    </location>
    <ligand>
        <name>NADP(+)</name>
        <dbReference type="ChEBI" id="CHEBI:58349"/>
    </ligand>
</feature>
<dbReference type="FunCoup" id="A0A316VAA3">
    <property type="interactions" value="411"/>
</dbReference>
<comment type="catalytic activity">
    <reaction evidence="9">
        <text>2 oxidized [2Fe-2S]-[protein] + NADPH = 2 reduced [2Fe-2S]-[protein] + NADP(+) + H(+)</text>
        <dbReference type="Rhea" id="RHEA:67716"/>
        <dbReference type="Rhea" id="RHEA-COMP:17327"/>
        <dbReference type="Rhea" id="RHEA-COMP:17328"/>
        <dbReference type="ChEBI" id="CHEBI:15378"/>
        <dbReference type="ChEBI" id="CHEBI:33737"/>
        <dbReference type="ChEBI" id="CHEBI:33738"/>
        <dbReference type="ChEBI" id="CHEBI:57783"/>
        <dbReference type="ChEBI" id="CHEBI:58349"/>
    </reaction>
</comment>
<dbReference type="InterPro" id="IPR001433">
    <property type="entry name" value="OxRdtase_FAD/NAD-bd"/>
</dbReference>
<feature type="binding site" evidence="9">
    <location>
        <position position="370"/>
    </location>
    <ligand>
        <name>FAD</name>
        <dbReference type="ChEBI" id="CHEBI:57692"/>
    </ligand>
</feature>
<protein>
    <recommendedName>
        <fullName evidence="9">NADPH-dependent diflavin oxidoreductase 1</fullName>
        <ecNumber evidence="9">1.18.1.-</ecNumber>
    </recommendedName>
    <alternativeName>
        <fullName evidence="9">NADPH-dependent FMN and FAD-containing oxidoreductase</fullName>
    </alternativeName>
</protein>
<dbReference type="HAMAP" id="MF_03178">
    <property type="entry name" value="NDOR1"/>
    <property type="match status" value="1"/>
</dbReference>
<dbReference type="InParanoid" id="A0A316VAA3"/>
<dbReference type="InterPro" id="IPR003097">
    <property type="entry name" value="CysJ-like_FAD-binding"/>
</dbReference>
<dbReference type="InterPro" id="IPR001094">
    <property type="entry name" value="Flavdoxin-like"/>
</dbReference>
<feature type="binding site" evidence="9">
    <location>
        <begin position="26"/>
        <end position="31"/>
    </location>
    <ligand>
        <name>FMN</name>
        <dbReference type="ChEBI" id="CHEBI:58210"/>
    </ligand>
</feature>
<comment type="similarity">
    <text evidence="9">Belongs to the NADPH-dependent diflavin oxidoreductase NDOR1 family.</text>
</comment>
<comment type="cofactor">
    <cofactor evidence="1 9">
        <name>FMN</name>
        <dbReference type="ChEBI" id="CHEBI:58210"/>
    </cofactor>
</comment>
<dbReference type="GO" id="GO:0005739">
    <property type="term" value="C:mitochondrion"/>
    <property type="evidence" value="ECO:0007669"/>
    <property type="project" value="UniProtKB-SubCell"/>
</dbReference>
<keyword evidence="13" id="KW-1185">Reference proteome</keyword>
<dbReference type="PRINTS" id="PR00369">
    <property type="entry name" value="FLAVODOXIN"/>
</dbReference>
<dbReference type="PANTHER" id="PTHR19384:SF10">
    <property type="entry name" value="NADPH-DEPENDENT DIFLAVIN OXIDOREDUCTASE 1"/>
    <property type="match status" value="1"/>
</dbReference>
<sequence length="623" mass="70138">MAGSSSSSNERSDIEEERSLTVLYATQSGNAQDVAERIGRQARRRHVHARLYSMDEYDITNLINEALVVLVVATTGNGDFPTSALSFWRFLLRSDLPEDILSDVTFATFALGDSSYKRFCWPARKINKRLKGLGAYEIIEGGEADDQHYLGIDGTLRPWLDTLWSTLDDVLPPTPDNKAILPDDHLLPPAIDVQLASTTNGHAKQNGAVNGSPGESIDTGWLSSRLTKNKRITAEDHWQDVRLIEFEEENGEYIEFRPTDVLSVVPENNEKDVTAILGRLGWTEVADHTLTLIPASKEDWIPGRLLQDQPLTLRKLLTKHLDFKSVPRPSFFERILPFTPADHMQHEKLQEYCTPGEGADDMYEYAIRVRRTILEVLQEFDAVQIPIRYVLDVFPLLRRREFSIANAPKQHIVESANKIQLCVAIVDYKTRLKDRRTGVCTSWLSTLQPGARIPISIAPSAMPTQALRNHSAPAIFVGPGTGIAPIRSALWDRYATLNGSMKAKDNLCFFGFRNQAKDFLFGEEWNDLASKGCITPYLAASRDQEEKIYVQDLISKESEQVWKIISNPKGLVYVCGSAGKMPQAVRASIVEACCTHGKMQEEQAEDYINQIETQGRWIEECWD</sequence>
<dbReference type="Pfam" id="PF00175">
    <property type="entry name" value="NAD_binding_1"/>
    <property type="match status" value="1"/>
</dbReference>
<feature type="binding site" evidence="9">
    <location>
        <begin position="73"/>
        <end position="76"/>
    </location>
    <ligand>
        <name>FMN</name>
        <dbReference type="ChEBI" id="CHEBI:58210"/>
    </ligand>
</feature>
<dbReference type="EC" id="1.18.1.-" evidence="9"/>
<evidence type="ECO:0000259" key="10">
    <source>
        <dbReference type="PROSITE" id="PS50902"/>
    </source>
</evidence>
<feature type="binding site" evidence="9">
    <location>
        <begin position="400"/>
        <end position="403"/>
    </location>
    <ligand>
        <name>FAD</name>
        <dbReference type="ChEBI" id="CHEBI:57692"/>
    </ligand>
</feature>
<feature type="binding site" evidence="9">
    <location>
        <begin position="111"/>
        <end position="120"/>
    </location>
    <ligand>
        <name>FMN</name>
        <dbReference type="ChEBI" id="CHEBI:58210"/>
    </ligand>
</feature>
<dbReference type="AlphaFoldDB" id="A0A316VAA3"/>
<evidence type="ECO:0000313" key="13">
    <source>
        <dbReference type="Proteomes" id="UP000245771"/>
    </source>
</evidence>
<comment type="similarity">
    <text evidence="9">In the C-terminal section; belongs to the flavoprotein pyridine nucleotide cytochrome reductase family.</text>
</comment>
<reference evidence="12 13" key="1">
    <citation type="journal article" date="2018" name="Mol. Biol. Evol.">
        <title>Broad Genomic Sampling Reveals a Smut Pathogenic Ancestry of the Fungal Clade Ustilaginomycotina.</title>
        <authorList>
            <person name="Kijpornyongpan T."/>
            <person name="Mondo S.J."/>
            <person name="Barry K."/>
            <person name="Sandor L."/>
            <person name="Lee J."/>
            <person name="Lipzen A."/>
            <person name="Pangilinan J."/>
            <person name="LaButti K."/>
            <person name="Hainaut M."/>
            <person name="Henrissat B."/>
            <person name="Grigoriev I.V."/>
            <person name="Spatafora J.W."/>
            <person name="Aime M.C."/>
        </authorList>
    </citation>
    <scope>NUCLEOTIDE SEQUENCE [LARGE SCALE GENOMIC DNA]</scope>
    <source>
        <strain evidence="12 13">MCA 3882</strain>
    </source>
</reference>
<dbReference type="Gene3D" id="3.40.50.360">
    <property type="match status" value="1"/>
</dbReference>
<evidence type="ECO:0000256" key="4">
    <source>
        <dbReference type="ARBA" id="ARBA00022630"/>
    </source>
</evidence>
<keyword evidence="8 9" id="KW-0560">Oxidoreductase</keyword>
<evidence type="ECO:0000256" key="9">
    <source>
        <dbReference type="HAMAP-Rule" id="MF_03178"/>
    </source>
</evidence>
<dbReference type="InterPro" id="IPR017927">
    <property type="entry name" value="FAD-bd_FR_type"/>
</dbReference>
<proteinExistence type="inferred from homology"/>
<comment type="caution">
    <text evidence="9">Lacks conserved residue(s) required for the propagation of feature annotation.</text>
</comment>
<feature type="domain" description="FAD-binding FR-type" evidence="11">
    <location>
        <begin position="219"/>
        <end position="466"/>
    </location>
</feature>
<dbReference type="InterPro" id="IPR029039">
    <property type="entry name" value="Flavoprotein-like_sf"/>
</dbReference>
<evidence type="ECO:0000313" key="12">
    <source>
        <dbReference type="EMBL" id="PWN34204.1"/>
    </source>
</evidence>
<keyword evidence="3 9" id="KW-0963">Cytoplasm</keyword>
<dbReference type="OrthoDB" id="1856718at2759"/>
<comment type="function">
    <text evidence="9">NADPH-dependent reductase which is a central component of the cytosolic iron-sulfur (Fe-S) protein assembly (CIA) machinery. Transfers electrons from NADPH via its FAD and FMN prosthetic groups to the [2Fe-2S] cluster of DRE2, another key component of the CIA machinery. In turn, this reduced cluster provides electrons for assembly of cytosolic iron-sulfur cluster proteins. Positively controls H(2)O(2)-induced cell death.</text>
</comment>
<accession>A0A316VAA3</accession>
<keyword evidence="6 9" id="KW-0274">FAD</keyword>
<dbReference type="GO" id="GO:0050660">
    <property type="term" value="F:flavin adenine dinucleotide binding"/>
    <property type="evidence" value="ECO:0007669"/>
    <property type="project" value="UniProtKB-UniRule"/>
</dbReference>
<evidence type="ECO:0000256" key="7">
    <source>
        <dbReference type="ARBA" id="ARBA00022857"/>
    </source>
</evidence>